<evidence type="ECO:0000256" key="1">
    <source>
        <dbReference type="SAM" id="Coils"/>
    </source>
</evidence>
<gene>
    <name evidence="2" type="ORF">CWI39_2297p0010</name>
</gene>
<proteinExistence type="predicted"/>
<organism evidence="2 3">
    <name type="scientific">Hamiltosporidium magnivora</name>
    <dbReference type="NCBI Taxonomy" id="148818"/>
    <lineage>
        <taxon>Eukaryota</taxon>
        <taxon>Fungi</taxon>
        <taxon>Fungi incertae sedis</taxon>
        <taxon>Microsporidia</taxon>
        <taxon>Dubosqiidae</taxon>
        <taxon>Hamiltosporidium</taxon>
    </lineage>
</organism>
<reference evidence="2 3" key="1">
    <citation type="submission" date="2017-12" db="EMBL/GenBank/DDBJ databases">
        <authorList>
            <person name="Pombert J.-F."/>
            <person name="Haag K.L."/>
            <person name="Ebert D."/>
        </authorList>
    </citation>
    <scope>NUCLEOTIDE SEQUENCE [LARGE SCALE GENOMIC DNA]</scope>
    <source>
        <strain evidence="2">IL-BN-2</strain>
    </source>
</reference>
<dbReference type="VEuPathDB" id="MicrosporidiaDB:CWI36_0025p0050"/>
<feature type="coiled-coil region" evidence="1">
    <location>
        <begin position="13"/>
        <end position="57"/>
    </location>
</feature>
<evidence type="ECO:0000313" key="2">
    <source>
        <dbReference type="EMBL" id="TBT98741.1"/>
    </source>
</evidence>
<keyword evidence="1" id="KW-0175">Coiled coil</keyword>
<protein>
    <submittedName>
        <fullName evidence="2">Uncharacterized protein</fullName>
    </submittedName>
</protein>
<comment type="caution">
    <text evidence="2">The sequence shown here is derived from an EMBL/GenBank/DDBJ whole genome shotgun (WGS) entry which is preliminary data.</text>
</comment>
<feature type="non-terminal residue" evidence="2">
    <location>
        <position position="1"/>
    </location>
</feature>
<dbReference type="AlphaFoldDB" id="A0A4V2JU48"/>
<sequence>ISELRNNNKFSVSKETIKKLEILENENNELKTLKNIYKEKDNLLNSLKENLKHKEEIISLQREVLNKYKNTDEYKQNGETVSLQREVLNKYKNTDEYKQNGETVSLQREVLNKYKNTDEYKCKENIEESKEVESESLIFSPLNKFKNLESNYLEKKEFKKSILNPKKPNSKKNKDLEKENKNIFTDEILPKNKTINKFKEGENKKKSEIKKNTVTFKEPENTNKKSILNKNSHLKKTPLNSNTKLPSISKEIESDFIVNSKENNTKQSNENVSLSQPIKLENSSFFANLTFTDSSPVIKKHRF</sequence>
<dbReference type="EMBL" id="PIXR01002297">
    <property type="protein sequence ID" value="TBT98741.1"/>
    <property type="molecule type" value="Genomic_DNA"/>
</dbReference>
<accession>A0A4V2JU48</accession>
<dbReference type="VEuPathDB" id="MicrosporidiaDB:CWI39_2297p0010"/>
<name>A0A4V2JU48_9MICR</name>
<dbReference type="Proteomes" id="UP000293045">
    <property type="component" value="Unassembled WGS sequence"/>
</dbReference>
<evidence type="ECO:0000313" key="3">
    <source>
        <dbReference type="Proteomes" id="UP000293045"/>
    </source>
</evidence>